<feature type="domain" description="Methyltransferase type 11" evidence="1">
    <location>
        <begin position="82"/>
        <end position="130"/>
    </location>
</feature>
<dbReference type="EMBL" id="MFQB01000012">
    <property type="protein sequence ID" value="OGH68555.1"/>
    <property type="molecule type" value="Genomic_DNA"/>
</dbReference>
<evidence type="ECO:0000259" key="1">
    <source>
        <dbReference type="Pfam" id="PF08241"/>
    </source>
</evidence>
<dbReference type="STRING" id="1798680.A3J66_03100"/>
<dbReference type="Gene3D" id="3.40.50.150">
    <property type="entry name" value="Vaccinia Virus protein VP39"/>
    <property type="match status" value="1"/>
</dbReference>
<dbReference type="InterPro" id="IPR013216">
    <property type="entry name" value="Methyltransf_11"/>
</dbReference>
<dbReference type="GO" id="GO:0008757">
    <property type="term" value="F:S-adenosylmethionine-dependent methyltransferase activity"/>
    <property type="evidence" value="ECO:0007669"/>
    <property type="project" value="InterPro"/>
</dbReference>
<sequence length="235" mass="27486">MSLELHKPILSFYFLFRNAWKILFYRSSIPRLLTDTILAQLLSQLSGSVVDLGSSPKTNATYRKVNPRLTYIASNIVPPYEVFVDMQNMPFGDGTVNNFLSVASLEHLPEPQRAVDEMQRTLKQDGYAIVVVPFMYRLHSLPDYFRFGFHSLKFLFRNFSSVSVYQVGDFDLTLMNMLYKKIWYWPLLCLFFVTKLFKSFFFRSSNNILCSEVYEEQKRGVYTAYPSLYLVIAQK</sequence>
<organism evidence="2 3">
    <name type="scientific">Candidatus Magasanikbacteria bacterium RIFCSPHIGHO2_02_FULL_47_14</name>
    <dbReference type="NCBI Taxonomy" id="1798680"/>
    <lineage>
        <taxon>Bacteria</taxon>
        <taxon>Candidatus Magasanikiibacteriota</taxon>
    </lineage>
</organism>
<gene>
    <name evidence="2" type="ORF">A3J66_03100</name>
</gene>
<comment type="caution">
    <text evidence="2">The sequence shown here is derived from an EMBL/GenBank/DDBJ whole genome shotgun (WGS) entry which is preliminary data.</text>
</comment>
<evidence type="ECO:0000313" key="3">
    <source>
        <dbReference type="Proteomes" id="UP000176282"/>
    </source>
</evidence>
<name>A0A1F6MAA6_9BACT</name>
<proteinExistence type="predicted"/>
<accession>A0A1F6MAA6</accession>
<evidence type="ECO:0000313" key="2">
    <source>
        <dbReference type="EMBL" id="OGH68555.1"/>
    </source>
</evidence>
<reference evidence="2 3" key="1">
    <citation type="journal article" date="2016" name="Nat. Commun.">
        <title>Thousands of microbial genomes shed light on interconnected biogeochemical processes in an aquifer system.</title>
        <authorList>
            <person name="Anantharaman K."/>
            <person name="Brown C.T."/>
            <person name="Hug L.A."/>
            <person name="Sharon I."/>
            <person name="Castelle C.J."/>
            <person name="Probst A.J."/>
            <person name="Thomas B.C."/>
            <person name="Singh A."/>
            <person name="Wilkins M.J."/>
            <person name="Karaoz U."/>
            <person name="Brodie E.L."/>
            <person name="Williams K.H."/>
            <person name="Hubbard S.S."/>
            <person name="Banfield J.F."/>
        </authorList>
    </citation>
    <scope>NUCLEOTIDE SEQUENCE [LARGE SCALE GENOMIC DNA]</scope>
</reference>
<dbReference type="AlphaFoldDB" id="A0A1F6MAA6"/>
<dbReference type="SUPFAM" id="SSF53335">
    <property type="entry name" value="S-adenosyl-L-methionine-dependent methyltransferases"/>
    <property type="match status" value="1"/>
</dbReference>
<dbReference type="Proteomes" id="UP000176282">
    <property type="component" value="Unassembled WGS sequence"/>
</dbReference>
<protein>
    <recommendedName>
        <fullName evidence="1">Methyltransferase type 11 domain-containing protein</fullName>
    </recommendedName>
</protein>
<dbReference type="Pfam" id="PF08241">
    <property type="entry name" value="Methyltransf_11"/>
    <property type="match status" value="1"/>
</dbReference>
<dbReference type="InterPro" id="IPR029063">
    <property type="entry name" value="SAM-dependent_MTases_sf"/>
</dbReference>